<dbReference type="GO" id="GO:0035527">
    <property type="term" value="F:3-hydroxypropionate dehydrogenase (NADP+) activity"/>
    <property type="evidence" value="ECO:0007669"/>
    <property type="project" value="UniProtKB-EC"/>
</dbReference>
<evidence type="ECO:0000313" key="12">
    <source>
        <dbReference type="EMBL" id="CAQ72308.1"/>
    </source>
</evidence>
<dbReference type="PRINTS" id="PR00080">
    <property type="entry name" value="SDRFAMILY"/>
</dbReference>
<proteinExistence type="inferred from homology"/>
<dbReference type="PROSITE" id="PS00061">
    <property type="entry name" value="ADH_SHORT"/>
    <property type="match status" value="1"/>
</dbReference>
<accession>B3RBN3</accession>
<evidence type="ECO:0000256" key="1">
    <source>
        <dbReference type="ARBA" id="ARBA00006484"/>
    </source>
</evidence>
<evidence type="ECO:0000256" key="2">
    <source>
        <dbReference type="ARBA" id="ARBA00023002"/>
    </source>
</evidence>
<evidence type="ECO:0000256" key="5">
    <source>
        <dbReference type="ARBA" id="ARBA00044059"/>
    </source>
</evidence>
<dbReference type="Pfam" id="PF00106">
    <property type="entry name" value="adh_short"/>
    <property type="match status" value="1"/>
</dbReference>
<evidence type="ECO:0000256" key="10">
    <source>
        <dbReference type="ARBA" id="ARBA00047274"/>
    </source>
</evidence>
<dbReference type="PANTHER" id="PTHR43086">
    <property type="entry name" value="VERY-LONG-CHAIN 3-OXOOACYL-COA REDUCTASE"/>
    <property type="match status" value="1"/>
</dbReference>
<dbReference type="RefSeq" id="WP_012356523.1">
    <property type="nucleotide sequence ID" value="NC_010530.1"/>
</dbReference>
<comment type="catalytic activity">
    <reaction evidence="3">
        <text>L-allo-threonine + NADP(+) = aminoacetone + CO2 + NADPH</text>
        <dbReference type="Rhea" id="RHEA:43524"/>
        <dbReference type="ChEBI" id="CHEBI:16526"/>
        <dbReference type="ChEBI" id="CHEBI:57783"/>
        <dbReference type="ChEBI" id="CHEBI:58320"/>
        <dbReference type="ChEBI" id="CHEBI:58349"/>
        <dbReference type="ChEBI" id="CHEBI:58585"/>
        <dbReference type="EC" id="1.1.1.381"/>
    </reaction>
</comment>
<dbReference type="InterPro" id="IPR002347">
    <property type="entry name" value="SDR_fam"/>
</dbReference>
<dbReference type="GeneID" id="29765385"/>
<gene>
    <name evidence="12" type="ordered locus">RALTA_B1720</name>
</gene>
<evidence type="ECO:0000256" key="9">
    <source>
        <dbReference type="ARBA" id="ARBA00045650"/>
    </source>
</evidence>
<reference evidence="12 13" key="1">
    <citation type="journal article" date="2008" name="Genome Res.">
        <title>Genome sequence of the beta-rhizobium Cupriavidus taiwanensis and comparative genomics of rhizobia.</title>
        <authorList>
            <person name="Amadou C."/>
            <person name="Pascal G."/>
            <person name="Mangenot S."/>
            <person name="Glew M."/>
            <person name="Bontemps C."/>
            <person name="Capela D."/>
            <person name="Carrere S."/>
            <person name="Cruveiller S."/>
            <person name="Dossat C."/>
            <person name="Lajus A."/>
            <person name="Marchetti M."/>
            <person name="Poinsot V."/>
            <person name="Rouy Z."/>
            <person name="Servin B."/>
            <person name="Saad M."/>
            <person name="Schenowitz C."/>
            <person name="Barbe V."/>
            <person name="Batut J."/>
            <person name="Medigue C."/>
            <person name="Masson-Boivin C."/>
        </authorList>
    </citation>
    <scope>NUCLEOTIDE SEQUENCE [LARGE SCALE GENOMIC DNA]</scope>
    <source>
        <strain evidence="13">DSM 17343 / BCRC 17206 / CCUG 44338 / CIP 107171 / LMG 19424 / R1</strain>
    </source>
</reference>
<dbReference type="PRINTS" id="PR00081">
    <property type="entry name" value="GDHRDH"/>
</dbReference>
<dbReference type="AlphaFoldDB" id="B3RBN3"/>
<dbReference type="Gene3D" id="3.40.50.720">
    <property type="entry name" value="NAD(P)-binding Rossmann-like Domain"/>
    <property type="match status" value="1"/>
</dbReference>
<evidence type="ECO:0000256" key="11">
    <source>
        <dbReference type="RuleBase" id="RU000363"/>
    </source>
</evidence>
<comment type="function">
    <text evidence="9">NADP-dependent dehydrogenase with broad substrate specificity acting on 3-hydroxy acids. Catalyzes the NADP-dependent oxidation of L-allo-threonine to L-2-amino-3-keto-butyrate, which is spontaneously decarboxylated into aminoacetone. Also acts on D-threonine, L-serine, D-serine, D-3-hydroxyisobutyrate, L-3-hydroxyisobutyrate, D-glycerate and L-glycerate. Able to catalyze the reduction of the malonic semialdehyde to 3-hydroxypropionic acid. YdfG is apparently supplementing RutE, the presumed malonic semialdehyde reductase involved in pyrimidine degradation since both are able to detoxify malonic semialdehyde.</text>
</comment>
<dbReference type="EC" id="1.1.1.381" evidence="5"/>
<dbReference type="InterPro" id="IPR020904">
    <property type="entry name" value="Sc_DH/Rdtase_CS"/>
</dbReference>
<evidence type="ECO:0000256" key="4">
    <source>
        <dbReference type="ARBA" id="ARBA00044050"/>
    </source>
</evidence>
<protein>
    <recommendedName>
        <fullName evidence="6">NADP-dependent 3-hydroxy acid dehydrogenase YdfG</fullName>
        <ecNumber evidence="4">1.1.1.298</ecNumber>
        <ecNumber evidence="5">1.1.1.381</ecNumber>
    </recommendedName>
    <alternativeName>
        <fullName evidence="8">L-allo-threonine dehydrogenase</fullName>
    </alternativeName>
    <alternativeName>
        <fullName evidence="7">Malonic semialdehyde reductase</fullName>
    </alternativeName>
</protein>
<keyword evidence="2 12" id="KW-0560">Oxidoreductase</keyword>
<evidence type="ECO:0000256" key="8">
    <source>
        <dbReference type="ARBA" id="ARBA00044349"/>
    </source>
</evidence>
<comment type="similarity">
    <text evidence="1 11">Belongs to the short-chain dehydrogenases/reductases (SDR) family.</text>
</comment>
<name>B3RBN3_CUPTR</name>
<comment type="catalytic activity">
    <reaction evidence="10">
        <text>3-hydroxypropanoate + NADP(+) = 3-oxopropanoate + NADPH + H(+)</text>
        <dbReference type="Rhea" id="RHEA:26438"/>
        <dbReference type="ChEBI" id="CHEBI:15378"/>
        <dbReference type="ChEBI" id="CHEBI:16510"/>
        <dbReference type="ChEBI" id="CHEBI:33190"/>
        <dbReference type="ChEBI" id="CHEBI:57783"/>
        <dbReference type="ChEBI" id="CHEBI:58349"/>
        <dbReference type="EC" id="1.1.1.298"/>
    </reaction>
</comment>
<evidence type="ECO:0000256" key="6">
    <source>
        <dbReference type="ARBA" id="ARBA00044065"/>
    </source>
</evidence>
<dbReference type="KEGG" id="cti:RALTA_B1720"/>
<dbReference type="eggNOG" id="COG0300">
    <property type="taxonomic scope" value="Bacteria"/>
</dbReference>
<evidence type="ECO:0000256" key="7">
    <source>
        <dbReference type="ARBA" id="ARBA00044271"/>
    </source>
</evidence>
<dbReference type="HOGENOM" id="CLU_010194_2_1_4"/>
<dbReference type="InterPro" id="IPR036291">
    <property type="entry name" value="NAD(P)-bd_dom_sf"/>
</dbReference>
<dbReference type="EMBL" id="CU633750">
    <property type="protein sequence ID" value="CAQ72308.1"/>
    <property type="molecule type" value="Genomic_DNA"/>
</dbReference>
<dbReference type="PIRSF" id="PIRSF000126">
    <property type="entry name" value="11-beta-HSD1"/>
    <property type="match status" value="1"/>
</dbReference>
<evidence type="ECO:0000256" key="3">
    <source>
        <dbReference type="ARBA" id="ARBA00043812"/>
    </source>
</evidence>
<dbReference type="BioCyc" id="CTAI977880:RALTA_RS23885-MONOMER"/>
<evidence type="ECO:0000313" key="13">
    <source>
        <dbReference type="Proteomes" id="UP000001692"/>
    </source>
</evidence>
<dbReference type="SUPFAM" id="SSF51735">
    <property type="entry name" value="NAD(P)-binding Rossmann-fold domains"/>
    <property type="match status" value="1"/>
</dbReference>
<organism evidence="12 13">
    <name type="scientific">Cupriavidus taiwanensis (strain DSM 17343 / BCRC 17206 / CCUG 44338 / CIP 107171 / LMG 19424 / R1)</name>
    <name type="common">Ralstonia taiwanensis (strain LMG 19424)</name>
    <dbReference type="NCBI Taxonomy" id="977880"/>
    <lineage>
        <taxon>Bacteria</taxon>
        <taxon>Pseudomonadati</taxon>
        <taxon>Pseudomonadota</taxon>
        <taxon>Betaproteobacteria</taxon>
        <taxon>Burkholderiales</taxon>
        <taxon>Burkholderiaceae</taxon>
        <taxon>Cupriavidus</taxon>
    </lineage>
</organism>
<dbReference type="PANTHER" id="PTHR43086:SF3">
    <property type="entry name" value="NADP-DEPENDENT 3-HYDROXY ACID DEHYDROGENASE YDFG"/>
    <property type="match status" value="1"/>
</dbReference>
<sequence>MTTHINAGAAVITGASSGIGAIYADRLARRGHDLILVARNRSRLVELARRISDDTGRSVEIVTADLGQAADVRRIEALLRGDASITALVNNAGVGAAAPLLVSDVDKMQAMIELNVTALTRLTYAVAPAFVMRGQGTIINIASIVAVAPELLNGVYGGSKAFVLAFTQSLQHELAGKGVRVQAVLPGATRTEFWDTAGHSVDNLPQDIVMSGDDLVDAALAGLDQGEVITVPSLPDDADWKAFEAARAALGPNLSRHQPAARYGVAR</sequence>
<dbReference type="EC" id="1.1.1.298" evidence="4"/>
<dbReference type="Proteomes" id="UP000001692">
    <property type="component" value="Chromosome 2"/>
</dbReference>
<keyword evidence="13" id="KW-1185">Reference proteome</keyword>